<evidence type="ECO:0000313" key="3">
    <source>
        <dbReference type="Proteomes" id="UP000032679"/>
    </source>
</evidence>
<reference evidence="2 3" key="1">
    <citation type="submission" date="2012-10" db="EMBL/GenBank/DDBJ databases">
        <title>Genome sequencing of Tanticharoenia sakaeratensis NBRC 103193.</title>
        <authorList>
            <person name="Azuma Y."/>
            <person name="Hadano H."/>
            <person name="Hirakawa H."/>
            <person name="Matsushita K."/>
        </authorList>
    </citation>
    <scope>NUCLEOTIDE SEQUENCE [LARGE SCALE GENOMIC DNA]</scope>
    <source>
        <strain evidence="2 3">NBRC 103193</strain>
    </source>
</reference>
<dbReference type="STRING" id="1231623.Tasa_038_070"/>
<protein>
    <recommendedName>
        <fullName evidence="4">DUF177 domain-containing protein</fullName>
    </recommendedName>
</protein>
<dbReference type="AlphaFoldDB" id="A0A0D6MN29"/>
<proteinExistence type="predicted"/>
<dbReference type="Proteomes" id="UP000032679">
    <property type="component" value="Unassembled WGS sequence"/>
</dbReference>
<feature type="region of interest" description="Disordered" evidence="1">
    <location>
        <begin position="153"/>
        <end position="184"/>
    </location>
</feature>
<dbReference type="Pfam" id="PF02620">
    <property type="entry name" value="YceD"/>
    <property type="match status" value="1"/>
</dbReference>
<evidence type="ECO:0000256" key="1">
    <source>
        <dbReference type="SAM" id="MobiDB-lite"/>
    </source>
</evidence>
<dbReference type="InterPro" id="IPR003772">
    <property type="entry name" value="YceD"/>
</dbReference>
<organism evidence="2 3">
    <name type="scientific">Tanticharoenia sakaeratensis NBRC 103193</name>
    <dbReference type="NCBI Taxonomy" id="1231623"/>
    <lineage>
        <taxon>Bacteria</taxon>
        <taxon>Pseudomonadati</taxon>
        <taxon>Pseudomonadota</taxon>
        <taxon>Alphaproteobacteria</taxon>
        <taxon>Acetobacterales</taxon>
        <taxon>Acetobacteraceae</taxon>
        <taxon>Tanticharoenia</taxon>
    </lineage>
</organism>
<dbReference type="RefSeq" id="WP_048849920.1">
    <property type="nucleotide sequence ID" value="NZ_BALE01000038.1"/>
</dbReference>
<dbReference type="EMBL" id="BALE01000038">
    <property type="protein sequence ID" value="GAN55089.1"/>
    <property type="molecule type" value="Genomic_DNA"/>
</dbReference>
<dbReference type="OrthoDB" id="8443793at2"/>
<evidence type="ECO:0008006" key="4">
    <source>
        <dbReference type="Google" id="ProtNLM"/>
    </source>
</evidence>
<name>A0A0D6MN29_9PROT</name>
<feature type="compositionally biased region" description="Acidic residues" evidence="1">
    <location>
        <begin position="153"/>
        <end position="164"/>
    </location>
</feature>
<keyword evidence="3" id="KW-1185">Reference proteome</keyword>
<accession>A0A0D6MN29</accession>
<sequence>MSHAPELSRRFSFRRLAQMPVEEKITANVTECAALAKRFDLPRLDSLSCRFRLTQGERHSVLAEGWLAARVTQVSVISGEAFDDAVAETFAIRFVPRHEFREDDGVDLEAPDVLPYDNDSIDLGEVAAEQLGLALDPYPRMQGEGLDEAVDVVPAEDEPAEEREDAQARPNPFAALASRREGKH</sequence>
<evidence type="ECO:0000313" key="2">
    <source>
        <dbReference type="EMBL" id="GAN55089.1"/>
    </source>
</evidence>
<comment type="caution">
    <text evidence="2">The sequence shown here is derived from an EMBL/GenBank/DDBJ whole genome shotgun (WGS) entry which is preliminary data.</text>
</comment>
<gene>
    <name evidence="2" type="ORF">Tasa_038_070</name>
</gene>